<evidence type="ECO:0000313" key="1">
    <source>
        <dbReference type="EMBL" id="TEB14751.1"/>
    </source>
</evidence>
<dbReference type="AlphaFoldDB" id="A0A4Y7S0X4"/>
<comment type="caution">
    <text evidence="1">The sequence shown here is derived from an EMBL/GenBank/DDBJ whole genome shotgun (WGS) entry which is preliminary data.</text>
</comment>
<gene>
    <name evidence="1" type="ORF">FA13DRAFT_1747873</name>
</gene>
<organism evidence="1 2">
    <name type="scientific">Coprinellus micaceus</name>
    <name type="common">Glistening ink-cap mushroom</name>
    <name type="synonym">Coprinus micaceus</name>
    <dbReference type="NCBI Taxonomy" id="71717"/>
    <lineage>
        <taxon>Eukaryota</taxon>
        <taxon>Fungi</taxon>
        <taxon>Dikarya</taxon>
        <taxon>Basidiomycota</taxon>
        <taxon>Agaricomycotina</taxon>
        <taxon>Agaricomycetes</taxon>
        <taxon>Agaricomycetidae</taxon>
        <taxon>Agaricales</taxon>
        <taxon>Agaricineae</taxon>
        <taxon>Psathyrellaceae</taxon>
        <taxon>Coprinellus</taxon>
    </lineage>
</organism>
<sequence>FVRYEDADWDEVCKLYWKGACVGTDSAMEIGMRNLHLQPISVAAYYLFATGVAAMYLQPTWVTAYFDPTIGAQSRALQQRQWVIYWRWQLRKSIWDACKAAAPGSGFAEESQKDGKKVVVGCVGLDSRTQGDKSVSEVRRLTKKKRAGLKKLASTTTTYQPAAWELFRQSGWKEVEKTSSSSFIRKIYDYKMELEL</sequence>
<dbReference type="EMBL" id="QPFP01000378">
    <property type="protein sequence ID" value="TEB14751.1"/>
    <property type="molecule type" value="Genomic_DNA"/>
</dbReference>
<name>A0A4Y7S0X4_COPMI</name>
<evidence type="ECO:0000313" key="2">
    <source>
        <dbReference type="Proteomes" id="UP000298030"/>
    </source>
</evidence>
<proteinExistence type="predicted"/>
<keyword evidence="2" id="KW-1185">Reference proteome</keyword>
<accession>A0A4Y7S0X4</accession>
<protein>
    <submittedName>
        <fullName evidence="1">Uncharacterized protein</fullName>
    </submittedName>
</protein>
<reference evidence="1 2" key="1">
    <citation type="journal article" date="2019" name="Nat. Ecol. Evol.">
        <title>Megaphylogeny resolves global patterns of mushroom evolution.</title>
        <authorList>
            <person name="Varga T."/>
            <person name="Krizsan K."/>
            <person name="Foldi C."/>
            <person name="Dima B."/>
            <person name="Sanchez-Garcia M."/>
            <person name="Sanchez-Ramirez S."/>
            <person name="Szollosi G.J."/>
            <person name="Szarkandi J.G."/>
            <person name="Papp V."/>
            <person name="Albert L."/>
            <person name="Andreopoulos W."/>
            <person name="Angelini C."/>
            <person name="Antonin V."/>
            <person name="Barry K.W."/>
            <person name="Bougher N.L."/>
            <person name="Buchanan P."/>
            <person name="Buyck B."/>
            <person name="Bense V."/>
            <person name="Catcheside P."/>
            <person name="Chovatia M."/>
            <person name="Cooper J."/>
            <person name="Damon W."/>
            <person name="Desjardin D."/>
            <person name="Finy P."/>
            <person name="Geml J."/>
            <person name="Haridas S."/>
            <person name="Hughes K."/>
            <person name="Justo A."/>
            <person name="Karasinski D."/>
            <person name="Kautmanova I."/>
            <person name="Kiss B."/>
            <person name="Kocsube S."/>
            <person name="Kotiranta H."/>
            <person name="LaButti K.M."/>
            <person name="Lechner B.E."/>
            <person name="Liimatainen K."/>
            <person name="Lipzen A."/>
            <person name="Lukacs Z."/>
            <person name="Mihaltcheva S."/>
            <person name="Morgado L.N."/>
            <person name="Niskanen T."/>
            <person name="Noordeloos M.E."/>
            <person name="Ohm R.A."/>
            <person name="Ortiz-Santana B."/>
            <person name="Ovrebo C."/>
            <person name="Racz N."/>
            <person name="Riley R."/>
            <person name="Savchenko A."/>
            <person name="Shiryaev A."/>
            <person name="Soop K."/>
            <person name="Spirin V."/>
            <person name="Szebenyi C."/>
            <person name="Tomsovsky M."/>
            <person name="Tulloss R.E."/>
            <person name="Uehling J."/>
            <person name="Grigoriev I.V."/>
            <person name="Vagvolgyi C."/>
            <person name="Papp T."/>
            <person name="Martin F.M."/>
            <person name="Miettinen O."/>
            <person name="Hibbett D.S."/>
            <person name="Nagy L.G."/>
        </authorList>
    </citation>
    <scope>NUCLEOTIDE SEQUENCE [LARGE SCALE GENOMIC DNA]</scope>
    <source>
        <strain evidence="1 2">FP101781</strain>
    </source>
</reference>
<dbReference type="Proteomes" id="UP000298030">
    <property type="component" value="Unassembled WGS sequence"/>
</dbReference>
<feature type="non-terminal residue" evidence="1">
    <location>
        <position position="1"/>
    </location>
</feature>